<comment type="catalytic activity">
    <reaction evidence="8 9">
        <text>hydroxymethylbilane = uroporphyrinogen III + H2O</text>
        <dbReference type="Rhea" id="RHEA:18965"/>
        <dbReference type="ChEBI" id="CHEBI:15377"/>
        <dbReference type="ChEBI" id="CHEBI:57308"/>
        <dbReference type="ChEBI" id="CHEBI:57845"/>
        <dbReference type="EC" id="4.2.1.75"/>
    </reaction>
</comment>
<dbReference type="PANTHER" id="PTHR38042:SF1">
    <property type="entry name" value="UROPORPHYRINOGEN-III SYNTHASE, CHLOROPLASTIC"/>
    <property type="match status" value="1"/>
</dbReference>
<dbReference type="InterPro" id="IPR003754">
    <property type="entry name" value="4pyrrol_synth_uPrphyn_synth"/>
</dbReference>
<feature type="domain" description="Tetrapyrrole biosynthesis uroporphyrinogen III synthase" evidence="10">
    <location>
        <begin position="15"/>
        <end position="226"/>
    </location>
</feature>
<evidence type="ECO:0000256" key="7">
    <source>
        <dbReference type="ARBA" id="ARBA00040167"/>
    </source>
</evidence>
<dbReference type="GO" id="GO:0006780">
    <property type="term" value="P:uroporphyrinogen III biosynthetic process"/>
    <property type="evidence" value="ECO:0007669"/>
    <property type="project" value="UniProtKB-UniRule"/>
</dbReference>
<protein>
    <recommendedName>
        <fullName evidence="7 9">Uroporphyrinogen-III synthase</fullName>
        <ecNumber evidence="3 9">4.2.1.75</ecNumber>
    </recommendedName>
</protein>
<dbReference type="RefSeq" id="WP_182166777.1">
    <property type="nucleotide sequence ID" value="NZ_JACFXV010000063.1"/>
</dbReference>
<dbReference type="PANTHER" id="PTHR38042">
    <property type="entry name" value="UROPORPHYRINOGEN-III SYNTHASE, CHLOROPLASTIC"/>
    <property type="match status" value="1"/>
</dbReference>
<dbReference type="AlphaFoldDB" id="A0A839AHG5"/>
<comment type="similarity">
    <text evidence="2 9">Belongs to the uroporphyrinogen-III synthase family.</text>
</comment>
<dbReference type="EC" id="4.2.1.75" evidence="3 9"/>
<dbReference type="SUPFAM" id="SSF69618">
    <property type="entry name" value="HemD-like"/>
    <property type="match status" value="1"/>
</dbReference>
<dbReference type="EMBL" id="JACFXV010000063">
    <property type="protein sequence ID" value="MBA5778478.1"/>
    <property type="molecule type" value="Genomic_DNA"/>
</dbReference>
<reference evidence="11 12" key="1">
    <citation type="submission" date="2020-07" db="EMBL/GenBank/DDBJ databases">
        <title>Stappia sp., F7233, whole genome shotgun sequencing project.</title>
        <authorList>
            <person name="Jiang S."/>
            <person name="Liu Z.W."/>
            <person name="Du Z.J."/>
        </authorList>
    </citation>
    <scope>NUCLEOTIDE SEQUENCE [LARGE SCALE GENOMIC DNA]</scope>
    <source>
        <strain evidence="11 12">F7233</strain>
    </source>
</reference>
<evidence type="ECO:0000256" key="4">
    <source>
        <dbReference type="ARBA" id="ARBA00023239"/>
    </source>
</evidence>
<evidence type="ECO:0000256" key="9">
    <source>
        <dbReference type="RuleBase" id="RU366031"/>
    </source>
</evidence>
<organism evidence="11 12">
    <name type="scientific">Stappia albiluteola</name>
    <dbReference type="NCBI Taxonomy" id="2758565"/>
    <lineage>
        <taxon>Bacteria</taxon>
        <taxon>Pseudomonadati</taxon>
        <taxon>Pseudomonadota</taxon>
        <taxon>Alphaproteobacteria</taxon>
        <taxon>Hyphomicrobiales</taxon>
        <taxon>Stappiaceae</taxon>
        <taxon>Stappia</taxon>
    </lineage>
</organism>
<comment type="function">
    <text evidence="6 9">Catalyzes cyclization of the linear tetrapyrrole, hydroxymethylbilane, to the macrocyclic uroporphyrinogen III.</text>
</comment>
<evidence type="ECO:0000256" key="3">
    <source>
        <dbReference type="ARBA" id="ARBA00013109"/>
    </source>
</evidence>
<keyword evidence="5 9" id="KW-0627">Porphyrin biosynthesis</keyword>
<proteinExistence type="inferred from homology"/>
<keyword evidence="12" id="KW-1185">Reference proteome</keyword>
<evidence type="ECO:0000259" key="10">
    <source>
        <dbReference type="Pfam" id="PF02602"/>
    </source>
</evidence>
<dbReference type="InterPro" id="IPR036108">
    <property type="entry name" value="4pyrrol_syn_uPrphyn_synt_sf"/>
</dbReference>
<dbReference type="UniPathway" id="UPA00251">
    <property type="reaction ID" value="UER00320"/>
</dbReference>
<dbReference type="Proteomes" id="UP000541109">
    <property type="component" value="Unassembled WGS sequence"/>
</dbReference>
<keyword evidence="4 9" id="KW-0456">Lyase</keyword>
<dbReference type="InterPro" id="IPR039793">
    <property type="entry name" value="UROS/Hem4"/>
</dbReference>
<evidence type="ECO:0000256" key="1">
    <source>
        <dbReference type="ARBA" id="ARBA00004772"/>
    </source>
</evidence>
<gene>
    <name evidence="11" type="ORF">H2509_15215</name>
</gene>
<dbReference type="Pfam" id="PF02602">
    <property type="entry name" value="HEM4"/>
    <property type="match status" value="1"/>
</dbReference>
<dbReference type="GO" id="GO:0006782">
    <property type="term" value="P:protoporphyrinogen IX biosynthetic process"/>
    <property type="evidence" value="ECO:0007669"/>
    <property type="project" value="UniProtKB-UniRule"/>
</dbReference>
<dbReference type="CDD" id="cd06578">
    <property type="entry name" value="HemD"/>
    <property type="match status" value="1"/>
</dbReference>
<dbReference type="GO" id="GO:0004852">
    <property type="term" value="F:uroporphyrinogen-III synthase activity"/>
    <property type="evidence" value="ECO:0007669"/>
    <property type="project" value="UniProtKB-UniRule"/>
</dbReference>
<evidence type="ECO:0000313" key="12">
    <source>
        <dbReference type="Proteomes" id="UP000541109"/>
    </source>
</evidence>
<accession>A0A839AHG5</accession>
<name>A0A839AHG5_9HYPH</name>
<evidence type="ECO:0000313" key="11">
    <source>
        <dbReference type="EMBL" id="MBA5778478.1"/>
    </source>
</evidence>
<evidence type="ECO:0000256" key="8">
    <source>
        <dbReference type="ARBA" id="ARBA00048617"/>
    </source>
</evidence>
<dbReference type="Gene3D" id="3.40.50.10090">
    <property type="match status" value="2"/>
</dbReference>
<sequence>MRLLVTRPEPQASRTATRLRQRFGAEVVVAPMLEIIPLEADAIDLAGMTAVALTSARAIEAVRDRAEWTKLWRLPVYCVGTRTADAARSAGAVRAIAAQGTAEDLARLIAGEALQGAVLYLAGQERSADLAAMLAETGVPCRMVEVYGAKPIEVFPTSVAAELQAGHIDWVLVYSRRTAQALTKAFARLQPMPRLRFACLSENVGELLRPFGAVHIAASPDEHHLFALLEGA</sequence>
<evidence type="ECO:0000256" key="2">
    <source>
        <dbReference type="ARBA" id="ARBA00008133"/>
    </source>
</evidence>
<evidence type="ECO:0000256" key="5">
    <source>
        <dbReference type="ARBA" id="ARBA00023244"/>
    </source>
</evidence>
<comment type="caution">
    <text evidence="11">The sequence shown here is derived from an EMBL/GenBank/DDBJ whole genome shotgun (WGS) entry which is preliminary data.</text>
</comment>
<evidence type="ECO:0000256" key="6">
    <source>
        <dbReference type="ARBA" id="ARBA00037589"/>
    </source>
</evidence>
<comment type="pathway">
    <text evidence="1 9">Porphyrin-containing compound metabolism; protoporphyrin-IX biosynthesis; coproporphyrinogen-III from 5-aminolevulinate: step 3/4.</text>
</comment>